<keyword evidence="2" id="KW-0963">Cytoplasm</keyword>
<dbReference type="PANTHER" id="PTHR42713">
    <property type="entry name" value="HISTIDINE KINASE-RELATED"/>
    <property type="match status" value="1"/>
</dbReference>
<dbReference type="GO" id="GO:0000160">
    <property type="term" value="P:phosphorelay signal transduction system"/>
    <property type="evidence" value="ECO:0007669"/>
    <property type="project" value="UniProtKB-KW"/>
</dbReference>
<evidence type="ECO:0000259" key="10">
    <source>
        <dbReference type="PROSITE" id="PS50110"/>
    </source>
</evidence>
<dbReference type="InterPro" id="IPR051552">
    <property type="entry name" value="HptR"/>
</dbReference>
<evidence type="ECO:0000256" key="5">
    <source>
        <dbReference type="ARBA" id="ARBA00023015"/>
    </source>
</evidence>
<dbReference type="CDD" id="cd17536">
    <property type="entry name" value="REC_YesN-like"/>
    <property type="match status" value="1"/>
</dbReference>
<protein>
    <submittedName>
        <fullName evidence="11">Uncharacterized protein</fullName>
    </submittedName>
</protein>
<dbReference type="Pfam" id="PF12833">
    <property type="entry name" value="HTH_18"/>
    <property type="match status" value="1"/>
</dbReference>
<dbReference type="RefSeq" id="WP_071875056.1">
    <property type="nucleotide sequence ID" value="NZ_JBHSHF010000006.1"/>
</dbReference>
<dbReference type="SMART" id="SM00448">
    <property type="entry name" value="REC"/>
    <property type="match status" value="1"/>
</dbReference>
<keyword evidence="4" id="KW-0902">Two-component regulatory system</keyword>
<evidence type="ECO:0000256" key="8">
    <source>
        <dbReference type="PROSITE-ProRule" id="PRU00169"/>
    </source>
</evidence>
<reference evidence="11 12" key="1">
    <citation type="submission" date="2014-12" db="EMBL/GenBank/DDBJ databases">
        <title>Draft genome sequences of 29 type strains of Enterococci.</title>
        <authorList>
            <person name="Zhong Z."/>
            <person name="Sun Z."/>
            <person name="Liu W."/>
            <person name="Zhang W."/>
            <person name="Zhang H."/>
        </authorList>
    </citation>
    <scope>NUCLEOTIDE SEQUENCE [LARGE SCALE GENOMIC DNA]</scope>
    <source>
        <strain evidence="11 12">DSM 17690</strain>
    </source>
</reference>
<dbReference type="SUPFAM" id="SSF52172">
    <property type="entry name" value="CheY-like"/>
    <property type="match status" value="1"/>
</dbReference>
<dbReference type="InterPro" id="IPR018060">
    <property type="entry name" value="HTH_AraC"/>
</dbReference>
<feature type="domain" description="Response regulatory" evidence="10">
    <location>
        <begin position="6"/>
        <end position="123"/>
    </location>
</feature>
<evidence type="ECO:0000313" key="11">
    <source>
        <dbReference type="EMBL" id="OJG10089.1"/>
    </source>
</evidence>
<dbReference type="Proteomes" id="UP000182149">
    <property type="component" value="Unassembled WGS sequence"/>
</dbReference>
<dbReference type="STRING" id="328396.RU93_GL000339"/>
<proteinExistence type="predicted"/>
<dbReference type="GO" id="GO:0003700">
    <property type="term" value="F:DNA-binding transcription factor activity"/>
    <property type="evidence" value="ECO:0007669"/>
    <property type="project" value="InterPro"/>
</dbReference>
<keyword evidence="3 8" id="KW-0597">Phosphoprotein</keyword>
<organism evidence="11 12">
    <name type="scientific">Enterococcus aquimarinus</name>
    <dbReference type="NCBI Taxonomy" id="328396"/>
    <lineage>
        <taxon>Bacteria</taxon>
        <taxon>Bacillati</taxon>
        <taxon>Bacillota</taxon>
        <taxon>Bacilli</taxon>
        <taxon>Lactobacillales</taxon>
        <taxon>Enterococcaceae</taxon>
        <taxon>Enterococcus</taxon>
    </lineage>
</organism>
<evidence type="ECO:0000313" key="12">
    <source>
        <dbReference type="Proteomes" id="UP000182149"/>
    </source>
</evidence>
<dbReference type="PRINTS" id="PR00032">
    <property type="entry name" value="HTHARAC"/>
</dbReference>
<dbReference type="EMBL" id="JXKD01000010">
    <property type="protein sequence ID" value="OJG10089.1"/>
    <property type="molecule type" value="Genomic_DNA"/>
</dbReference>
<evidence type="ECO:0000259" key="9">
    <source>
        <dbReference type="PROSITE" id="PS01124"/>
    </source>
</evidence>
<feature type="modified residue" description="4-aspartylphosphate" evidence="8">
    <location>
        <position position="58"/>
    </location>
</feature>
<keyword evidence="7" id="KW-0804">Transcription</keyword>
<dbReference type="AlphaFoldDB" id="A0A1L8QRI6"/>
<dbReference type="InterPro" id="IPR011006">
    <property type="entry name" value="CheY-like_superfamily"/>
</dbReference>
<keyword evidence="12" id="KW-1185">Reference proteome</keyword>
<comment type="caution">
    <text evidence="11">The sequence shown here is derived from an EMBL/GenBank/DDBJ whole genome shotgun (WGS) entry which is preliminary data.</text>
</comment>
<keyword evidence="5" id="KW-0805">Transcription regulation</keyword>
<dbReference type="SMART" id="SM00342">
    <property type="entry name" value="HTH_ARAC"/>
    <property type="match status" value="1"/>
</dbReference>
<dbReference type="GO" id="GO:0043565">
    <property type="term" value="F:sequence-specific DNA binding"/>
    <property type="evidence" value="ECO:0007669"/>
    <property type="project" value="InterPro"/>
</dbReference>
<dbReference type="InterPro" id="IPR001789">
    <property type="entry name" value="Sig_transdc_resp-reg_receiver"/>
</dbReference>
<evidence type="ECO:0000256" key="2">
    <source>
        <dbReference type="ARBA" id="ARBA00022490"/>
    </source>
</evidence>
<dbReference type="InterPro" id="IPR020449">
    <property type="entry name" value="Tscrpt_reg_AraC-type_HTH"/>
</dbReference>
<dbReference type="PANTHER" id="PTHR42713:SF3">
    <property type="entry name" value="TRANSCRIPTIONAL REGULATORY PROTEIN HPTR"/>
    <property type="match status" value="1"/>
</dbReference>
<comment type="subcellular location">
    <subcellularLocation>
        <location evidence="1">Cytoplasm</location>
    </subcellularLocation>
</comment>
<accession>A0A1L8QRI6</accession>
<dbReference type="SUPFAM" id="SSF46689">
    <property type="entry name" value="Homeodomain-like"/>
    <property type="match status" value="2"/>
</dbReference>
<dbReference type="Pfam" id="PF00072">
    <property type="entry name" value="Response_reg"/>
    <property type="match status" value="1"/>
</dbReference>
<keyword evidence="6" id="KW-0238">DNA-binding</keyword>
<evidence type="ECO:0000256" key="7">
    <source>
        <dbReference type="ARBA" id="ARBA00023163"/>
    </source>
</evidence>
<gene>
    <name evidence="11" type="ORF">RU93_GL000339</name>
</gene>
<dbReference type="PROSITE" id="PS50110">
    <property type="entry name" value="RESPONSE_REGULATORY"/>
    <property type="match status" value="1"/>
</dbReference>
<name>A0A1L8QRI6_9ENTE</name>
<evidence type="ECO:0000256" key="4">
    <source>
        <dbReference type="ARBA" id="ARBA00023012"/>
    </source>
</evidence>
<evidence type="ECO:0000256" key="1">
    <source>
        <dbReference type="ARBA" id="ARBA00004496"/>
    </source>
</evidence>
<dbReference type="Gene3D" id="1.10.10.60">
    <property type="entry name" value="Homeodomain-like"/>
    <property type="match status" value="2"/>
</dbReference>
<evidence type="ECO:0000256" key="6">
    <source>
        <dbReference type="ARBA" id="ARBA00023125"/>
    </source>
</evidence>
<dbReference type="GO" id="GO:0005737">
    <property type="term" value="C:cytoplasm"/>
    <property type="evidence" value="ECO:0007669"/>
    <property type="project" value="UniProtKB-SubCell"/>
</dbReference>
<dbReference type="PROSITE" id="PS01124">
    <property type="entry name" value="HTH_ARAC_FAMILY_2"/>
    <property type="match status" value="1"/>
</dbReference>
<dbReference type="InterPro" id="IPR009057">
    <property type="entry name" value="Homeodomain-like_sf"/>
</dbReference>
<feature type="domain" description="HTH araC/xylS-type" evidence="9">
    <location>
        <begin position="396"/>
        <end position="494"/>
    </location>
</feature>
<dbReference type="Gene3D" id="3.40.50.2300">
    <property type="match status" value="1"/>
</dbReference>
<sequence length="497" mass="57004">MERYTTIIIVDDELSIRQGIKTIMNWESEGFQVIAEAENGADALMKIKQQKPDIVLTDIKMPVMDGITLLHQMKEIAPETACLVLSSFDDFPTVSNSFKNGAVDYILKPTLTKSILLKHLNDIKQQQTQVQTNAPVETIETDLARYLASFSKNPSTNLEEYFHEGPCFLMQTTRSFLPDHRTFHAFVAKGEAIAEIESLIAYAIDEQQFGVVIRLTNALARETVIKQFAQHTPALTMIASQFITDTTALQQAYQTITKEIDAQLFFCSKQQILKAEDFVAINDLKSLNATLFLKELVDHNYLESLTRIDAYFARLITSHVEPISMKQEANNIFYTLLSSIETHYDPRDFRTIKYEFLQKINSCVFAEDFQTYLSETLDKIKQLIAATAHSEDPVLMNIKEYIDTHYHEALSLADLAEKFHFNYHYLSVVLSSFLNMSFSEYLNKIRMNAAKELLLQQHLPLSEISKAVGYSDLSYFSKIFKKEFKISPSKYRREMNL</sequence>
<evidence type="ECO:0000256" key="3">
    <source>
        <dbReference type="ARBA" id="ARBA00022553"/>
    </source>
</evidence>